<dbReference type="AlphaFoldDB" id="A0A370TB04"/>
<evidence type="ECO:0000313" key="2">
    <source>
        <dbReference type="EMBL" id="RDL31111.1"/>
    </source>
</evidence>
<dbReference type="InterPro" id="IPR009571">
    <property type="entry name" value="SUR7/Rim9-like_fungi"/>
</dbReference>
<organism evidence="2 3">
    <name type="scientific">Venustampulla echinocandica</name>
    <dbReference type="NCBI Taxonomy" id="2656787"/>
    <lineage>
        <taxon>Eukaryota</taxon>
        <taxon>Fungi</taxon>
        <taxon>Dikarya</taxon>
        <taxon>Ascomycota</taxon>
        <taxon>Pezizomycotina</taxon>
        <taxon>Leotiomycetes</taxon>
        <taxon>Helotiales</taxon>
        <taxon>Pleuroascaceae</taxon>
        <taxon>Venustampulla</taxon>
    </lineage>
</organism>
<dbReference type="RefSeq" id="XP_031865360.1">
    <property type="nucleotide sequence ID" value="XM_032018523.1"/>
</dbReference>
<dbReference type="GO" id="GO:0005886">
    <property type="term" value="C:plasma membrane"/>
    <property type="evidence" value="ECO:0007669"/>
    <property type="project" value="InterPro"/>
</dbReference>
<keyword evidence="3" id="KW-1185">Reference proteome</keyword>
<keyword evidence="1" id="KW-0472">Membrane</keyword>
<dbReference type="GO" id="GO:0031505">
    <property type="term" value="P:fungal-type cell wall organization"/>
    <property type="evidence" value="ECO:0007669"/>
    <property type="project" value="TreeGrafter"/>
</dbReference>
<feature type="transmembrane region" description="Helical" evidence="1">
    <location>
        <begin position="244"/>
        <end position="270"/>
    </location>
</feature>
<dbReference type="GeneID" id="43602749"/>
<feature type="transmembrane region" description="Helical" evidence="1">
    <location>
        <begin position="169"/>
        <end position="190"/>
    </location>
</feature>
<gene>
    <name evidence="2" type="ORF">BP5553_09900</name>
</gene>
<dbReference type="Proteomes" id="UP000254866">
    <property type="component" value="Unassembled WGS sequence"/>
</dbReference>
<comment type="caution">
    <text evidence="2">The sequence shown here is derived from an EMBL/GenBank/DDBJ whole genome shotgun (WGS) entry which is preliminary data.</text>
</comment>
<dbReference type="Pfam" id="PF06687">
    <property type="entry name" value="SUR7"/>
    <property type="match status" value="1"/>
</dbReference>
<accession>A0A370TB04</accession>
<name>A0A370TB04_9HELO</name>
<protein>
    <recommendedName>
        <fullName evidence="4">SUR7 protein</fullName>
    </recommendedName>
</protein>
<dbReference type="GO" id="GO:0051285">
    <property type="term" value="C:cell cortex of cell tip"/>
    <property type="evidence" value="ECO:0007669"/>
    <property type="project" value="TreeGrafter"/>
</dbReference>
<dbReference type="PANTHER" id="PTHR28019">
    <property type="entry name" value="CELL MEMBRANE PROTEIN YLR413W-RELATED"/>
    <property type="match status" value="1"/>
</dbReference>
<feature type="transmembrane region" description="Helical" evidence="1">
    <location>
        <begin position="197"/>
        <end position="224"/>
    </location>
</feature>
<evidence type="ECO:0000256" key="1">
    <source>
        <dbReference type="SAM" id="Phobius"/>
    </source>
</evidence>
<reference evidence="2 3" key="1">
    <citation type="journal article" date="2018" name="IMA Fungus">
        <title>IMA Genome-F 9: Draft genome sequence of Annulohypoxylon stygium, Aspergillus mulundensis, Berkeleyomyces basicola (syn. Thielaviopsis basicola), Ceratocystis smalleyi, two Cercospora beticola strains, Coleophoma cylindrospora, Fusarium fracticaudum, Phialophora cf. hyalina, and Morchella septimelata.</title>
        <authorList>
            <person name="Wingfield B.D."/>
            <person name="Bills G.F."/>
            <person name="Dong Y."/>
            <person name="Huang W."/>
            <person name="Nel W.J."/>
            <person name="Swalarsk-Parry B.S."/>
            <person name="Vaghefi N."/>
            <person name="Wilken P.M."/>
            <person name="An Z."/>
            <person name="de Beer Z.W."/>
            <person name="De Vos L."/>
            <person name="Chen L."/>
            <person name="Duong T.A."/>
            <person name="Gao Y."/>
            <person name="Hammerbacher A."/>
            <person name="Kikkert J.R."/>
            <person name="Li Y."/>
            <person name="Li H."/>
            <person name="Li K."/>
            <person name="Li Q."/>
            <person name="Liu X."/>
            <person name="Ma X."/>
            <person name="Naidoo K."/>
            <person name="Pethybridge S.J."/>
            <person name="Sun J."/>
            <person name="Steenkamp E.T."/>
            <person name="van der Nest M.A."/>
            <person name="van Wyk S."/>
            <person name="Wingfield M.J."/>
            <person name="Xiong C."/>
            <person name="Yue Q."/>
            <person name="Zhang X."/>
        </authorList>
    </citation>
    <scope>NUCLEOTIDE SEQUENCE [LARGE SCALE GENOMIC DNA]</scope>
    <source>
        <strain evidence="2 3">BP 5553</strain>
    </source>
</reference>
<dbReference type="PANTHER" id="PTHR28019:SF3">
    <property type="entry name" value="INTEGRAL MEMBRANE PROTEIN (AFU_ORTHOLOGUE AFUA_6G07470)"/>
    <property type="match status" value="1"/>
</dbReference>
<keyword evidence="1" id="KW-0812">Transmembrane</keyword>
<evidence type="ECO:0008006" key="4">
    <source>
        <dbReference type="Google" id="ProtNLM"/>
    </source>
</evidence>
<feature type="transmembrane region" description="Helical" evidence="1">
    <location>
        <begin position="7"/>
        <end position="29"/>
    </location>
</feature>
<dbReference type="OrthoDB" id="4480814at2759"/>
<keyword evidence="1" id="KW-1133">Transmembrane helix</keyword>
<dbReference type="EMBL" id="NPIC01000013">
    <property type="protein sequence ID" value="RDL31111.1"/>
    <property type="molecule type" value="Genomic_DNA"/>
</dbReference>
<sequence>MGAGRFVCVAMPFGLTVASLICILIVMLAGVTNKNLDMFEIDVKNLSISSSSLLNIANGVKNAKREPVALPGDHFSGLTTQALGPNAVNITAADLNLADSYKVSLWSYCSTRGSETNCSKPKFNWATSATNVTELEQIASTKTNAAVKLPKELASALKTFTAVTKWTTVVYIIAIIATAVELVVGLFGFCSRVGSCVTYLVSGIATMSLIVATVMATAVSAIAVGAVKSVAKAYGVQASINTSFLATAWLAVAFSLAAGLFWLFSMCCCASDNHSKKRNSHADKEKLIPTGNYHHIENPQQVHSGHYGAPSGAPMYGGRGNGAYEPYSHTNI</sequence>
<dbReference type="InterPro" id="IPR052413">
    <property type="entry name" value="SUR7_domain"/>
</dbReference>
<evidence type="ECO:0000313" key="3">
    <source>
        <dbReference type="Proteomes" id="UP000254866"/>
    </source>
</evidence>
<proteinExistence type="predicted"/>
<dbReference type="Gene3D" id="1.20.140.150">
    <property type="match status" value="1"/>
</dbReference>